<dbReference type="RefSeq" id="WP_265787303.1">
    <property type="nucleotide sequence ID" value="NZ_BAABRS010000001.1"/>
</dbReference>
<protein>
    <submittedName>
        <fullName evidence="1">SRPBCC family protein</fullName>
    </submittedName>
</protein>
<evidence type="ECO:0000313" key="1">
    <source>
        <dbReference type="EMBL" id="MCW9711796.1"/>
    </source>
</evidence>
<reference evidence="1 2" key="1">
    <citation type="submission" date="2021-11" db="EMBL/GenBank/DDBJ databases">
        <title>Aliifidinibius sp. nov., a new bacterium isolated from saline soil.</title>
        <authorList>
            <person name="Galisteo C."/>
            <person name="De La Haba R."/>
            <person name="Sanchez-Porro C."/>
            <person name="Ventosa A."/>
        </authorList>
    </citation>
    <scope>NUCLEOTIDE SEQUENCE [LARGE SCALE GENOMIC DNA]</scope>
    <source>
        <strain evidence="1 2">KACC 190600</strain>
    </source>
</reference>
<dbReference type="Gene3D" id="3.30.530.20">
    <property type="match status" value="1"/>
</dbReference>
<organism evidence="1 2">
    <name type="scientific">Fodinibius salicampi</name>
    <dbReference type="NCBI Taxonomy" id="1920655"/>
    <lineage>
        <taxon>Bacteria</taxon>
        <taxon>Pseudomonadati</taxon>
        <taxon>Balneolota</taxon>
        <taxon>Balneolia</taxon>
        <taxon>Balneolales</taxon>
        <taxon>Balneolaceae</taxon>
        <taxon>Fodinibius</taxon>
    </lineage>
</organism>
<accession>A0ABT3PVG1</accession>
<name>A0ABT3PVG1_9BACT</name>
<gene>
    <name evidence="1" type="ORF">LQ318_02665</name>
</gene>
<keyword evidence="2" id="KW-1185">Reference proteome</keyword>
<dbReference type="SUPFAM" id="SSF55961">
    <property type="entry name" value="Bet v1-like"/>
    <property type="match status" value="1"/>
</dbReference>
<dbReference type="EMBL" id="JAJNDC010000001">
    <property type="protein sequence ID" value="MCW9711796.1"/>
    <property type="molecule type" value="Genomic_DNA"/>
</dbReference>
<sequence length="152" mass="17956">MAFYQLKRTQVIPSDISEVWNFISTPRNLSKITPDYMGFDITSAELPEKMYEGMIISYKVSPFLGLKTDWVTEITHLREKKFFVDEQRIGPYNIWHHEHHIEPVEDGVKMKDVVTYQPPLGPLGVLANKLFIKNKLQEIFDYREQVVDQYFK</sequence>
<evidence type="ECO:0000313" key="2">
    <source>
        <dbReference type="Proteomes" id="UP001207337"/>
    </source>
</evidence>
<comment type="caution">
    <text evidence="1">The sequence shown here is derived from an EMBL/GenBank/DDBJ whole genome shotgun (WGS) entry which is preliminary data.</text>
</comment>
<dbReference type="CDD" id="cd07820">
    <property type="entry name" value="SRPBCC_3"/>
    <property type="match status" value="1"/>
</dbReference>
<proteinExistence type="predicted"/>
<dbReference type="Proteomes" id="UP001207337">
    <property type="component" value="Unassembled WGS sequence"/>
</dbReference>
<dbReference type="InterPro" id="IPR023393">
    <property type="entry name" value="START-like_dom_sf"/>
</dbReference>